<keyword evidence="2" id="KW-0560">Oxidoreductase</keyword>
<dbReference type="GO" id="GO:0030170">
    <property type="term" value="F:pyridoxal phosphate binding"/>
    <property type="evidence" value="ECO:0007669"/>
    <property type="project" value="TreeGrafter"/>
</dbReference>
<dbReference type="InterPro" id="IPR015424">
    <property type="entry name" value="PyrdxlP-dep_Trfase"/>
</dbReference>
<dbReference type="Gene3D" id="3.90.1150.10">
    <property type="entry name" value="Aspartate Aminotransferase, domain 1"/>
    <property type="match status" value="1"/>
</dbReference>
<feature type="domain" description="Glycine cleavage system P-protein N-terminal" evidence="4">
    <location>
        <begin position="19"/>
        <end position="283"/>
    </location>
</feature>
<protein>
    <recommendedName>
        <fullName evidence="1">glycine dehydrogenase (aminomethyl-transferring)</fullName>
        <ecNumber evidence="1">1.4.4.2</ecNumber>
    </recommendedName>
</protein>
<sequence>MKKLRKSLDDLEIPRDFIRRHIGPSQSDIDQMLAVTGHESLEQLIDLAVPASIVSERPLNLPPTRSERATSTYLRHMRHRNRVFVSMIGCGYHGTIMPPVIKRNVLENPDWYTAYTPYQAEVSQGRLEVLLGFQQMVMDLTGMEIANASLLDEATAAAEAMTMARRISKSRSNVFFVDNNAHPQSLAVIRTRANFLDYEVVVGDPYTDLQNRDFFGVLIQYPASTGRLNNPSEAISQAHKKGALAVVATDLLALTLIRPPGEMDADIVVGNSQRFGVPMGYGG</sequence>
<proteinExistence type="predicted"/>
<evidence type="ECO:0000313" key="5">
    <source>
        <dbReference type="EMBL" id="SVA72440.1"/>
    </source>
</evidence>
<evidence type="ECO:0000256" key="2">
    <source>
        <dbReference type="ARBA" id="ARBA00023002"/>
    </source>
</evidence>
<dbReference type="PANTHER" id="PTHR11773:SF1">
    <property type="entry name" value="GLYCINE DEHYDROGENASE (DECARBOXYLATING), MITOCHONDRIAL"/>
    <property type="match status" value="1"/>
</dbReference>
<dbReference type="InterPro" id="IPR049315">
    <property type="entry name" value="GDC-P_N"/>
</dbReference>
<dbReference type="Gene3D" id="3.40.640.10">
    <property type="entry name" value="Type I PLP-dependent aspartate aminotransferase-like (Major domain)"/>
    <property type="match status" value="1"/>
</dbReference>
<dbReference type="InterPro" id="IPR015422">
    <property type="entry name" value="PyrdxlP-dep_Trfase_small"/>
</dbReference>
<gene>
    <name evidence="5" type="ORF">METZ01_LOCUS125294</name>
</gene>
<dbReference type="InterPro" id="IPR020581">
    <property type="entry name" value="GDC_P"/>
</dbReference>
<dbReference type="GO" id="GO:0005960">
    <property type="term" value="C:glycine cleavage complex"/>
    <property type="evidence" value="ECO:0007669"/>
    <property type="project" value="TreeGrafter"/>
</dbReference>
<name>A0A381Y6C2_9ZZZZ</name>
<evidence type="ECO:0000256" key="1">
    <source>
        <dbReference type="ARBA" id="ARBA00012134"/>
    </source>
</evidence>
<organism evidence="5">
    <name type="scientific">marine metagenome</name>
    <dbReference type="NCBI Taxonomy" id="408172"/>
    <lineage>
        <taxon>unclassified sequences</taxon>
        <taxon>metagenomes</taxon>
        <taxon>ecological metagenomes</taxon>
    </lineage>
</organism>
<dbReference type="GO" id="GO:0019464">
    <property type="term" value="P:glycine decarboxylation via glycine cleavage system"/>
    <property type="evidence" value="ECO:0007669"/>
    <property type="project" value="TreeGrafter"/>
</dbReference>
<dbReference type="AlphaFoldDB" id="A0A381Y6C2"/>
<reference evidence="5" key="1">
    <citation type="submission" date="2018-05" db="EMBL/GenBank/DDBJ databases">
        <authorList>
            <person name="Lanie J.A."/>
            <person name="Ng W.-L."/>
            <person name="Kazmierczak K.M."/>
            <person name="Andrzejewski T.M."/>
            <person name="Davidsen T.M."/>
            <person name="Wayne K.J."/>
            <person name="Tettelin H."/>
            <person name="Glass J.I."/>
            <person name="Rusch D."/>
            <person name="Podicherti R."/>
            <person name="Tsui H.-C.T."/>
            <person name="Winkler M.E."/>
        </authorList>
    </citation>
    <scope>NUCLEOTIDE SEQUENCE</scope>
</reference>
<dbReference type="EC" id="1.4.4.2" evidence="1"/>
<feature type="non-terminal residue" evidence="5">
    <location>
        <position position="283"/>
    </location>
</feature>
<dbReference type="SUPFAM" id="SSF53383">
    <property type="entry name" value="PLP-dependent transferases"/>
    <property type="match status" value="1"/>
</dbReference>
<dbReference type="GO" id="GO:0005829">
    <property type="term" value="C:cytosol"/>
    <property type="evidence" value="ECO:0007669"/>
    <property type="project" value="TreeGrafter"/>
</dbReference>
<accession>A0A381Y6C2</accession>
<dbReference type="GO" id="GO:0004375">
    <property type="term" value="F:glycine dehydrogenase (decarboxylating) activity"/>
    <property type="evidence" value="ECO:0007669"/>
    <property type="project" value="UniProtKB-EC"/>
</dbReference>
<dbReference type="GO" id="GO:0016594">
    <property type="term" value="F:glycine binding"/>
    <property type="evidence" value="ECO:0007669"/>
    <property type="project" value="TreeGrafter"/>
</dbReference>
<dbReference type="PANTHER" id="PTHR11773">
    <property type="entry name" value="GLYCINE DEHYDROGENASE, DECARBOXYLATING"/>
    <property type="match status" value="1"/>
</dbReference>
<evidence type="ECO:0000256" key="3">
    <source>
        <dbReference type="ARBA" id="ARBA00049026"/>
    </source>
</evidence>
<evidence type="ECO:0000259" key="4">
    <source>
        <dbReference type="Pfam" id="PF02347"/>
    </source>
</evidence>
<dbReference type="InterPro" id="IPR015421">
    <property type="entry name" value="PyrdxlP-dep_Trfase_major"/>
</dbReference>
<comment type="catalytic activity">
    <reaction evidence="3">
        <text>N(6)-[(R)-lipoyl]-L-lysyl-[glycine-cleavage complex H protein] + glycine + H(+) = N(6)-[(R)-S(8)-aminomethyldihydrolipoyl]-L-lysyl-[glycine-cleavage complex H protein] + CO2</text>
        <dbReference type="Rhea" id="RHEA:24304"/>
        <dbReference type="Rhea" id="RHEA-COMP:10494"/>
        <dbReference type="Rhea" id="RHEA-COMP:10495"/>
        <dbReference type="ChEBI" id="CHEBI:15378"/>
        <dbReference type="ChEBI" id="CHEBI:16526"/>
        <dbReference type="ChEBI" id="CHEBI:57305"/>
        <dbReference type="ChEBI" id="CHEBI:83099"/>
        <dbReference type="ChEBI" id="CHEBI:83143"/>
        <dbReference type="EC" id="1.4.4.2"/>
    </reaction>
</comment>
<dbReference type="Pfam" id="PF02347">
    <property type="entry name" value="GDC-P"/>
    <property type="match status" value="1"/>
</dbReference>
<dbReference type="EMBL" id="UINC01017465">
    <property type="protein sequence ID" value="SVA72440.1"/>
    <property type="molecule type" value="Genomic_DNA"/>
</dbReference>